<organism evidence="1 2">
    <name type="scientific">Saccharibacillus brassicae</name>
    <dbReference type="NCBI Taxonomy" id="2583377"/>
    <lineage>
        <taxon>Bacteria</taxon>
        <taxon>Bacillati</taxon>
        <taxon>Bacillota</taxon>
        <taxon>Bacilli</taxon>
        <taxon>Bacillales</taxon>
        <taxon>Paenibacillaceae</taxon>
        <taxon>Saccharibacillus</taxon>
    </lineage>
</organism>
<dbReference type="Proteomes" id="UP000316968">
    <property type="component" value="Chromosome"/>
</dbReference>
<gene>
    <name evidence="1" type="ORF">FFV09_20845</name>
</gene>
<protein>
    <submittedName>
        <fullName evidence="1">DUF1569 domain-containing protein</fullName>
    </submittedName>
</protein>
<dbReference type="OrthoDB" id="2599194at2"/>
<name>A0A4Y6V3B3_SACBS</name>
<accession>A0A4Y6V3B3</accession>
<dbReference type="EMBL" id="CP041217">
    <property type="protein sequence ID" value="QDH23086.1"/>
    <property type="molecule type" value="Genomic_DNA"/>
</dbReference>
<evidence type="ECO:0000313" key="1">
    <source>
        <dbReference type="EMBL" id="QDH23086.1"/>
    </source>
</evidence>
<dbReference type="InterPro" id="IPR034660">
    <property type="entry name" value="DinB/YfiT-like"/>
</dbReference>
<keyword evidence="2" id="KW-1185">Reference proteome</keyword>
<dbReference type="SUPFAM" id="SSF109854">
    <property type="entry name" value="DinB/YfiT-like putative metalloenzymes"/>
    <property type="match status" value="1"/>
</dbReference>
<sequence>MQTLFEHSTTDEVIARIERLHADLQPQWGEMNVAQMLAHCAAFQDIAAGISGASRSWLGFFVGQLAKPVFYNDRPLPTNMSTLPEIRIADEKSFEAEKEKLIRKLRTFQANGPQGCTTRPHPFFGKLSAEQWGKGMYKHIDHHLRQFGA</sequence>
<dbReference type="AlphaFoldDB" id="A0A4Y6V3B3"/>
<dbReference type="Pfam" id="PF07606">
    <property type="entry name" value="DUF1569"/>
    <property type="match status" value="1"/>
</dbReference>
<reference evidence="1 2" key="1">
    <citation type="submission" date="2019-06" db="EMBL/GenBank/DDBJ databases">
        <title>Saccharibacillus brassicae sp. nov., an endophytic bacterium isolated from Chinese cabbage seeds (Brassica pekinensis).</title>
        <authorList>
            <person name="Jiang L."/>
            <person name="Lee J."/>
            <person name="Kim S.W."/>
        </authorList>
    </citation>
    <scope>NUCLEOTIDE SEQUENCE [LARGE SCALE GENOMIC DNA]</scope>
    <source>
        <strain evidence="2">KCTC 43072 / ATSA2</strain>
    </source>
</reference>
<dbReference type="KEGG" id="saca:FFV09_20845"/>
<dbReference type="RefSeq" id="WP_141449623.1">
    <property type="nucleotide sequence ID" value="NZ_CBCSAZ010000004.1"/>
</dbReference>
<dbReference type="Gene3D" id="1.20.120.450">
    <property type="entry name" value="dinb family like domain"/>
    <property type="match status" value="1"/>
</dbReference>
<evidence type="ECO:0000313" key="2">
    <source>
        <dbReference type="Proteomes" id="UP000316968"/>
    </source>
</evidence>
<proteinExistence type="predicted"/>
<dbReference type="InterPro" id="IPR011463">
    <property type="entry name" value="DUF1569"/>
</dbReference>